<name>A0ABD5JED1_9ACTN</name>
<reference evidence="2 3" key="1">
    <citation type="submission" date="2023-11" db="EMBL/GenBank/DDBJ databases">
        <title>30 novel species of actinomycetes from the DSMZ collection.</title>
        <authorList>
            <person name="Nouioui I."/>
        </authorList>
    </citation>
    <scope>NUCLEOTIDE SEQUENCE [LARGE SCALE GENOMIC DNA]</scope>
    <source>
        <strain evidence="2 3">DSM 41602</strain>
    </source>
</reference>
<dbReference type="GeneID" id="97428834"/>
<gene>
    <name evidence="2" type="ORF">V2K49_20895</name>
</gene>
<accession>A0ABD5JED1</accession>
<evidence type="ECO:0000256" key="1">
    <source>
        <dbReference type="SAM" id="MobiDB-lite"/>
    </source>
</evidence>
<evidence type="ECO:0000313" key="3">
    <source>
        <dbReference type="Proteomes" id="UP001354649"/>
    </source>
</evidence>
<comment type="caution">
    <text evidence="2">The sequence shown here is derived from an EMBL/GenBank/DDBJ whole genome shotgun (WGS) entry which is preliminary data.</text>
</comment>
<feature type="compositionally biased region" description="Basic and acidic residues" evidence="1">
    <location>
        <begin position="16"/>
        <end position="25"/>
    </location>
</feature>
<feature type="region of interest" description="Disordered" evidence="1">
    <location>
        <begin position="1"/>
        <end position="70"/>
    </location>
</feature>
<organism evidence="2 3">
    <name type="scientific">Streptomyces antimycoticus</name>
    <dbReference type="NCBI Taxonomy" id="68175"/>
    <lineage>
        <taxon>Bacteria</taxon>
        <taxon>Bacillati</taxon>
        <taxon>Actinomycetota</taxon>
        <taxon>Actinomycetes</taxon>
        <taxon>Kitasatosporales</taxon>
        <taxon>Streptomycetaceae</taxon>
        <taxon>Streptomyces</taxon>
        <taxon>Streptomyces violaceusniger group</taxon>
    </lineage>
</organism>
<proteinExistence type="predicted"/>
<evidence type="ECO:0000313" key="2">
    <source>
        <dbReference type="EMBL" id="MEE4585594.1"/>
    </source>
</evidence>
<protein>
    <submittedName>
        <fullName evidence="2">Uncharacterized protein</fullName>
    </submittedName>
</protein>
<dbReference type="EMBL" id="JAZBJQ010000014">
    <property type="protein sequence ID" value="MEE4585594.1"/>
    <property type="molecule type" value="Genomic_DNA"/>
</dbReference>
<dbReference type="AlphaFoldDB" id="A0ABD5JED1"/>
<dbReference type="RefSeq" id="WP_156107343.1">
    <property type="nucleotide sequence ID" value="NZ_CP108856.1"/>
</dbReference>
<sequence>MIDRMTDRLTSGNAVLDREDREKSDISPQRGGFRGISLPGPDVTAWLPPRKSGKSLMGAGARAVTQPPGHSAEFEARRMLASDIDAAQQVSFSRQAGFAGLRILVCRTSNTCAGRGDGAPVLTSL</sequence>
<dbReference type="Proteomes" id="UP001354649">
    <property type="component" value="Unassembled WGS sequence"/>
</dbReference>